<comment type="caution">
    <text evidence="12">The sequence shown here is derived from an EMBL/GenBank/DDBJ whole genome shotgun (WGS) entry which is preliminary data.</text>
</comment>
<evidence type="ECO:0000256" key="10">
    <source>
        <dbReference type="RuleBase" id="RU000488"/>
    </source>
</evidence>
<sequence>MQGTDALPPSSLPAPRPSNALTPLLGANTAAANSSIPKHTPTLNDTHPYRTTLSTIVNSYRANGWRVFYRGLAPTLIRAIPVNMVTFATFEAVVKALS</sequence>
<dbReference type="PANTHER" id="PTHR45624">
    <property type="entry name" value="MITOCHONDRIAL BASIC AMINO ACIDS TRANSPORTER-RELATED"/>
    <property type="match status" value="1"/>
</dbReference>
<feature type="repeat" description="Solcar" evidence="9">
    <location>
        <begin position="18"/>
        <end position="96"/>
    </location>
</feature>
<dbReference type="OrthoDB" id="14252at2759"/>
<name>A0A9P7G0A7_9AGAR</name>
<dbReference type="Proteomes" id="UP000775547">
    <property type="component" value="Unassembled WGS sequence"/>
</dbReference>
<dbReference type="Gene3D" id="1.50.40.10">
    <property type="entry name" value="Mitochondrial carrier domain"/>
    <property type="match status" value="1"/>
</dbReference>
<dbReference type="InterPro" id="IPR023395">
    <property type="entry name" value="MCP_dom_sf"/>
</dbReference>
<evidence type="ECO:0000256" key="8">
    <source>
        <dbReference type="ARBA" id="ARBA00023136"/>
    </source>
</evidence>
<dbReference type="PROSITE" id="PS50920">
    <property type="entry name" value="SOLCAR"/>
    <property type="match status" value="1"/>
</dbReference>
<evidence type="ECO:0000313" key="12">
    <source>
        <dbReference type="EMBL" id="KAG5641318.1"/>
    </source>
</evidence>
<evidence type="ECO:0000256" key="2">
    <source>
        <dbReference type="ARBA" id="ARBA00006375"/>
    </source>
</evidence>
<gene>
    <name evidence="12" type="ORF">DXG03_005539</name>
</gene>
<feature type="region of interest" description="Disordered" evidence="11">
    <location>
        <begin position="1"/>
        <end position="20"/>
    </location>
</feature>
<evidence type="ECO:0000256" key="1">
    <source>
        <dbReference type="ARBA" id="ARBA00004225"/>
    </source>
</evidence>
<evidence type="ECO:0000256" key="6">
    <source>
        <dbReference type="ARBA" id="ARBA00022989"/>
    </source>
</evidence>
<dbReference type="EMBL" id="JABCKV010000339">
    <property type="protein sequence ID" value="KAG5641318.1"/>
    <property type="molecule type" value="Genomic_DNA"/>
</dbReference>
<dbReference type="Pfam" id="PF00153">
    <property type="entry name" value="Mito_carr"/>
    <property type="match status" value="1"/>
</dbReference>
<comment type="similarity">
    <text evidence="2 10">Belongs to the mitochondrial carrier (TC 2.A.29) family.</text>
</comment>
<dbReference type="SUPFAM" id="SSF103506">
    <property type="entry name" value="Mitochondrial carrier"/>
    <property type="match status" value="1"/>
</dbReference>
<organism evidence="12 13">
    <name type="scientific">Asterophora parasitica</name>
    <dbReference type="NCBI Taxonomy" id="117018"/>
    <lineage>
        <taxon>Eukaryota</taxon>
        <taxon>Fungi</taxon>
        <taxon>Dikarya</taxon>
        <taxon>Basidiomycota</taxon>
        <taxon>Agaricomycotina</taxon>
        <taxon>Agaricomycetes</taxon>
        <taxon>Agaricomycetidae</taxon>
        <taxon>Agaricales</taxon>
        <taxon>Tricholomatineae</taxon>
        <taxon>Lyophyllaceae</taxon>
        <taxon>Asterophora</taxon>
    </lineage>
</organism>
<evidence type="ECO:0008006" key="14">
    <source>
        <dbReference type="Google" id="ProtNLM"/>
    </source>
</evidence>
<dbReference type="PANTHER" id="PTHR45624:SF10">
    <property type="entry name" value="SLC (SOLUTE CARRIER) HOMOLOG"/>
    <property type="match status" value="1"/>
</dbReference>
<proteinExistence type="inferred from homology"/>
<dbReference type="GO" id="GO:0022857">
    <property type="term" value="F:transmembrane transporter activity"/>
    <property type="evidence" value="ECO:0007669"/>
    <property type="project" value="TreeGrafter"/>
</dbReference>
<evidence type="ECO:0000256" key="3">
    <source>
        <dbReference type="ARBA" id="ARBA00022448"/>
    </source>
</evidence>
<reference evidence="12" key="2">
    <citation type="submission" date="2021-10" db="EMBL/GenBank/DDBJ databases">
        <title>Phylogenomics reveals ancestral predisposition of the termite-cultivated fungus Termitomyces towards a domesticated lifestyle.</title>
        <authorList>
            <person name="Auxier B."/>
            <person name="Grum-Grzhimaylo A."/>
            <person name="Cardenas M.E."/>
            <person name="Lodge J.D."/>
            <person name="Laessoe T."/>
            <person name="Pedersen O."/>
            <person name="Smith M.E."/>
            <person name="Kuyper T.W."/>
            <person name="Franco-Molano E.A."/>
            <person name="Baroni T.J."/>
            <person name="Aanen D.K."/>
        </authorList>
    </citation>
    <scope>NUCLEOTIDE SEQUENCE</scope>
    <source>
        <strain evidence="12">AP01</strain>
        <tissue evidence="12">Mycelium</tissue>
    </source>
</reference>
<keyword evidence="7" id="KW-0496">Mitochondrion</keyword>
<keyword evidence="3 10" id="KW-0813">Transport</keyword>
<evidence type="ECO:0000256" key="9">
    <source>
        <dbReference type="PROSITE-ProRule" id="PRU00282"/>
    </source>
</evidence>
<dbReference type="InterPro" id="IPR018108">
    <property type="entry name" value="MCP_transmembrane"/>
</dbReference>
<dbReference type="GO" id="GO:0031966">
    <property type="term" value="C:mitochondrial membrane"/>
    <property type="evidence" value="ECO:0007669"/>
    <property type="project" value="UniProtKB-SubCell"/>
</dbReference>
<evidence type="ECO:0000256" key="4">
    <source>
        <dbReference type="ARBA" id="ARBA00022692"/>
    </source>
</evidence>
<comment type="subcellular location">
    <subcellularLocation>
        <location evidence="1">Mitochondrion membrane</location>
        <topology evidence="1">Multi-pass membrane protein</topology>
    </subcellularLocation>
</comment>
<keyword evidence="13" id="KW-1185">Reference proteome</keyword>
<reference evidence="12" key="1">
    <citation type="submission" date="2020-07" db="EMBL/GenBank/DDBJ databases">
        <authorList>
            <person name="Nieuwenhuis M."/>
            <person name="Van De Peppel L.J.J."/>
        </authorList>
    </citation>
    <scope>NUCLEOTIDE SEQUENCE</scope>
    <source>
        <strain evidence="12">AP01</strain>
        <tissue evidence="12">Mycelium</tissue>
    </source>
</reference>
<evidence type="ECO:0000256" key="11">
    <source>
        <dbReference type="SAM" id="MobiDB-lite"/>
    </source>
</evidence>
<evidence type="ECO:0000256" key="7">
    <source>
        <dbReference type="ARBA" id="ARBA00023128"/>
    </source>
</evidence>
<keyword evidence="8 9" id="KW-0472">Membrane</keyword>
<keyword evidence="6" id="KW-1133">Transmembrane helix</keyword>
<evidence type="ECO:0000313" key="13">
    <source>
        <dbReference type="Proteomes" id="UP000775547"/>
    </source>
</evidence>
<dbReference type="InterPro" id="IPR050567">
    <property type="entry name" value="Mitochondrial_Carrier"/>
</dbReference>
<accession>A0A9P7G0A7</accession>
<keyword evidence="4 9" id="KW-0812">Transmembrane</keyword>
<protein>
    <recommendedName>
        <fullName evidence="14">Mitochondrial carrier domain-containing protein</fullName>
    </recommendedName>
</protein>
<dbReference type="AlphaFoldDB" id="A0A9P7G0A7"/>
<evidence type="ECO:0000256" key="5">
    <source>
        <dbReference type="ARBA" id="ARBA00022737"/>
    </source>
</evidence>
<keyword evidence="5" id="KW-0677">Repeat</keyword>